<evidence type="ECO:0000313" key="1">
    <source>
        <dbReference type="EMBL" id="SBS93573.1"/>
    </source>
</evidence>
<organism evidence="1 2">
    <name type="scientific">Plasmodium ovale curtisi</name>
    <dbReference type="NCBI Taxonomy" id="864141"/>
    <lineage>
        <taxon>Eukaryota</taxon>
        <taxon>Sar</taxon>
        <taxon>Alveolata</taxon>
        <taxon>Apicomplexa</taxon>
        <taxon>Aconoidasida</taxon>
        <taxon>Haemosporida</taxon>
        <taxon>Plasmodiidae</taxon>
        <taxon>Plasmodium</taxon>
        <taxon>Plasmodium (Plasmodium)</taxon>
    </lineage>
</organism>
<dbReference type="Proteomes" id="UP000078560">
    <property type="component" value="Unassembled WGS sequence"/>
</dbReference>
<dbReference type="EMBL" id="FLQU01001563">
    <property type="protein sequence ID" value="SBS93573.1"/>
    <property type="molecule type" value="Genomic_DNA"/>
</dbReference>
<accession>A0A1A8WKX2</accession>
<protein>
    <submittedName>
        <fullName evidence="1">Uncharacterized protein</fullName>
    </submittedName>
</protein>
<sequence length="178" mass="20538">FELFIVSFTAYSDSAFHHPEKARNLLVLRLCERSPNESICTLNGNRALPHAAKFYTRDEESTLAVRFNIVHCTLYHCANVKEGKDLYKTFSLAVPIFVRSEPNEGINLKHKKCRFNHKGYTFSRRKGNKKYGMEDKNTSTVRMGKVGEKLAHRTRTDMIHTLHIVCYERSVLQTTLQG</sequence>
<reference evidence="2" key="1">
    <citation type="submission" date="2016-05" db="EMBL/GenBank/DDBJ databases">
        <authorList>
            <person name="Naeem Raeece"/>
        </authorList>
    </citation>
    <scope>NUCLEOTIDE SEQUENCE [LARGE SCALE GENOMIC DNA]</scope>
</reference>
<feature type="non-terminal residue" evidence="1">
    <location>
        <position position="1"/>
    </location>
</feature>
<proteinExistence type="predicted"/>
<dbReference type="AlphaFoldDB" id="A0A1A8WKX2"/>
<name>A0A1A8WKX2_PLAOA</name>
<evidence type="ECO:0000313" key="2">
    <source>
        <dbReference type="Proteomes" id="UP000078560"/>
    </source>
</evidence>
<gene>
    <name evidence="1" type="ORF">POVCU2_0082180</name>
</gene>